<evidence type="ECO:0000256" key="1">
    <source>
        <dbReference type="SAM" id="MobiDB-lite"/>
    </source>
</evidence>
<evidence type="ECO:0000313" key="3">
    <source>
        <dbReference type="Proteomes" id="UP001500064"/>
    </source>
</evidence>
<comment type="caution">
    <text evidence="2">The sequence shown here is derived from an EMBL/GenBank/DDBJ whole genome shotgun (WGS) entry which is preliminary data.</text>
</comment>
<protein>
    <submittedName>
        <fullName evidence="2">Uncharacterized protein</fullName>
    </submittedName>
</protein>
<evidence type="ECO:0000313" key="2">
    <source>
        <dbReference type="EMBL" id="GAA1662172.1"/>
    </source>
</evidence>
<organism evidence="2 3">
    <name type="scientific">Nonomuraea maheshkhaliensis</name>
    <dbReference type="NCBI Taxonomy" id="419590"/>
    <lineage>
        <taxon>Bacteria</taxon>
        <taxon>Bacillati</taxon>
        <taxon>Actinomycetota</taxon>
        <taxon>Actinomycetes</taxon>
        <taxon>Streptosporangiales</taxon>
        <taxon>Streptosporangiaceae</taxon>
        <taxon>Nonomuraea</taxon>
    </lineage>
</organism>
<reference evidence="3" key="1">
    <citation type="journal article" date="2019" name="Int. J. Syst. Evol. Microbiol.">
        <title>The Global Catalogue of Microorganisms (GCM) 10K type strain sequencing project: providing services to taxonomists for standard genome sequencing and annotation.</title>
        <authorList>
            <consortium name="The Broad Institute Genomics Platform"/>
            <consortium name="The Broad Institute Genome Sequencing Center for Infectious Disease"/>
            <person name="Wu L."/>
            <person name="Ma J."/>
        </authorList>
    </citation>
    <scope>NUCLEOTIDE SEQUENCE [LARGE SCALE GENOMIC DNA]</scope>
    <source>
        <strain evidence="3">JCM 13929</strain>
    </source>
</reference>
<feature type="compositionally biased region" description="Basic and acidic residues" evidence="1">
    <location>
        <begin position="74"/>
        <end position="85"/>
    </location>
</feature>
<keyword evidence="3" id="KW-1185">Reference proteome</keyword>
<dbReference type="Proteomes" id="UP001500064">
    <property type="component" value="Unassembled WGS sequence"/>
</dbReference>
<gene>
    <name evidence="2" type="ORF">GCM10009733_069780</name>
</gene>
<feature type="compositionally biased region" description="Polar residues" evidence="1">
    <location>
        <begin position="62"/>
        <end position="72"/>
    </location>
</feature>
<name>A0ABP4RY19_9ACTN</name>
<dbReference type="EMBL" id="BAAAMU010000066">
    <property type="protein sequence ID" value="GAA1662172.1"/>
    <property type="molecule type" value="Genomic_DNA"/>
</dbReference>
<proteinExistence type="predicted"/>
<feature type="region of interest" description="Disordered" evidence="1">
    <location>
        <begin position="50"/>
        <end position="130"/>
    </location>
</feature>
<accession>A0ABP4RY19</accession>
<feature type="compositionally biased region" description="Basic and acidic residues" evidence="1">
    <location>
        <begin position="104"/>
        <end position="113"/>
    </location>
</feature>
<sequence length="145" mass="15514">MAGERGRSVAREWRLGGSASVVVVEEWRRGGSVLAAAAAAAARAWARPLNDHGTASHPAHASITTTGTSPSRLSPDRAADDRRGLGPDASAGESVDGRRGRRRVVGERRRRDQPVSGRRGRASPRVSSVAIPHPLRLLRPRLRLV</sequence>